<dbReference type="Proteomes" id="UP000286997">
    <property type="component" value="Unassembled WGS sequence"/>
</dbReference>
<organism evidence="1 2">
    <name type="scientific">Methylobacterium oryzihabitans</name>
    <dbReference type="NCBI Taxonomy" id="2499852"/>
    <lineage>
        <taxon>Bacteria</taxon>
        <taxon>Pseudomonadati</taxon>
        <taxon>Pseudomonadota</taxon>
        <taxon>Alphaproteobacteria</taxon>
        <taxon>Hyphomicrobiales</taxon>
        <taxon>Methylobacteriaceae</taxon>
        <taxon>Methylobacterium</taxon>
    </lineage>
</organism>
<dbReference type="RefSeq" id="WP_127728085.1">
    <property type="nucleotide sequence ID" value="NZ_SACP01000005.1"/>
</dbReference>
<keyword evidence="2" id="KW-1185">Reference proteome</keyword>
<dbReference type="AlphaFoldDB" id="A0A3S2YUH9"/>
<proteinExistence type="predicted"/>
<sequence length="71" mass="7389">MTAASGSRILATLAALRREGRDVVAEVTTGAHADDPRFDGHREMLGVEAMDAVGARVAGIEARLGAMPVDE</sequence>
<gene>
    <name evidence="1" type="ORF">EOE48_07045</name>
</gene>
<accession>A0A3S2YUH9</accession>
<evidence type="ECO:0000313" key="2">
    <source>
        <dbReference type="Proteomes" id="UP000286997"/>
    </source>
</evidence>
<dbReference type="EMBL" id="SACP01000005">
    <property type="protein sequence ID" value="RVU19702.1"/>
    <property type="molecule type" value="Genomic_DNA"/>
</dbReference>
<name>A0A3S2YUH9_9HYPH</name>
<comment type="caution">
    <text evidence="1">The sequence shown here is derived from an EMBL/GenBank/DDBJ whole genome shotgun (WGS) entry which is preliminary data.</text>
</comment>
<protein>
    <submittedName>
        <fullName evidence="1">Uncharacterized protein</fullName>
    </submittedName>
</protein>
<evidence type="ECO:0000313" key="1">
    <source>
        <dbReference type="EMBL" id="RVU19702.1"/>
    </source>
</evidence>
<reference evidence="1 2" key="1">
    <citation type="submission" date="2019-01" db="EMBL/GenBank/DDBJ databases">
        <authorList>
            <person name="Chen W.-M."/>
        </authorList>
    </citation>
    <scope>NUCLEOTIDE SEQUENCE [LARGE SCALE GENOMIC DNA]</scope>
    <source>
        <strain evidence="1 2">TER-1</strain>
    </source>
</reference>